<organism evidence="3 4">
    <name type="scientific">Drosophila yakuba</name>
    <name type="common">Fruit fly</name>
    <dbReference type="NCBI Taxonomy" id="7245"/>
    <lineage>
        <taxon>Eukaryota</taxon>
        <taxon>Metazoa</taxon>
        <taxon>Ecdysozoa</taxon>
        <taxon>Arthropoda</taxon>
        <taxon>Hexapoda</taxon>
        <taxon>Insecta</taxon>
        <taxon>Pterygota</taxon>
        <taxon>Neoptera</taxon>
        <taxon>Endopterygota</taxon>
        <taxon>Diptera</taxon>
        <taxon>Brachycera</taxon>
        <taxon>Muscomorpha</taxon>
        <taxon>Ephydroidea</taxon>
        <taxon>Drosophilidae</taxon>
        <taxon>Drosophila</taxon>
        <taxon>Sophophora</taxon>
    </lineage>
</organism>
<protein>
    <submittedName>
        <fullName evidence="3">Uncharacterized protein</fullName>
    </submittedName>
</protein>
<feature type="compositionally biased region" description="Basic and acidic residues" evidence="1">
    <location>
        <begin position="89"/>
        <end position="100"/>
    </location>
</feature>
<proteinExistence type="predicted"/>
<gene>
    <name evidence="3" type="primary">Dyak\GE28661</name>
    <name evidence="3" type="synonym">GE28661</name>
    <name evidence="3" type="ORF">Dyak_GE28661</name>
</gene>
<evidence type="ECO:0000256" key="2">
    <source>
        <dbReference type="SAM" id="Phobius"/>
    </source>
</evidence>
<evidence type="ECO:0000256" key="1">
    <source>
        <dbReference type="SAM" id="MobiDB-lite"/>
    </source>
</evidence>
<keyword evidence="2" id="KW-0812">Transmembrane</keyword>
<sequence>MLDELIRYGLEYEIYILATVYTFLVWSWISLADINMASVKLLLIAILVVAVSVNTSAQLLEIISPIVDAATDFLVPTINSTQEIPSDSTSKKPRFEEKNRKLSSSALMSAAG</sequence>
<accession>A0A0R1E5X4</accession>
<feature type="compositionally biased region" description="Polar residues" evidence="1">
    <location>
        <begin position="102"/>
        <end position="112"/>
    </location>
</feature>
<feature type="region of interest" description="Disordered" evidence="1">
    <location>
        <begin position="81"/>
        <end position="112"/>
    </location>
</feature>
<keyword evidence="2" id="KW-0472">Membrane</keyword>
<dbReference type="AlphaFoldDB" id="A0A0R1E5X4"/>
<dbReference type="OrthoDB" id="10515915at2759"/>
<keyword evidence="2" id="KW-1133">Transmembrane helix</keyword>
<feature type="transmembrane region" description="Helical" evidence="2">
    <location>
        <begin position="12"/>
        <end position="29"/>
    </location>
</feature>
<feature type="transmembrane region" description="Helical" evidence="2">
    <location>
        <begin position="41"/>
        <end position="60"/>
    </location>
</feature>
<reference evidence="3 4" key="2">
    <citation type="journal article" date="2007" name="PLoS Biol.">
        <title>Principles of genome evolution in the Drosophila melanogaster species group.</title>
        <authorList>
            <person name="Ranz J.M."/>
            <person name="Maurin D."/>
            <person name="Chan Y.S."/>
            <person name="von Grotthuss M."/>
            <person name="Hillier L.W."/>
            <person name="Roote J."/>
            <person name="Ashburner M."/>
            <person name="Bergman C.M."/>
        </authorList>
    </citation>
    <scope>NUCLEOTIDE SEQUENCE [LARGE SCALE GENOMIC DNA]</scope>
    <source>
        <strain evidence="4">Tai18E2 / Tucson 14021-0261.01</strain>
    </source>
</reference>
<evidence type="ECO:0000313" key="4">
    <source>
        <dbReference type="Proteomes" id="UP000002282"/>
    </source>
</evidence>
<keyword evidence="4" id="KW-1185">Reference proteome</keyword>
<dbReference type="Proteomes" id="UP000002282">
    <property type="component" value="Chromosome 3R"/>
</dbReference>
<name>A0A0R1E5X4_DROYA</name>
<reference evidence="3 4" key="1">
    <citation type="journal article" date="2007" name="Nature">
        <title>Evolution of genes and genomes on the Drosophila phylogeny.</title>
        <authorList>
            <consortium name="Drosophila 12 Genomes Consortium"/>
            <person name="Clark A.G."/>
            <person name="Eisen M.B."/>
            <person name="Smith D.R."/>
            <person name="Bergman C.M."/>
            <person name="Oliver B."/>
            <person name="Markow T.A."/>
            <person name="Kaufman T.C."/>
            <person name="Kellis M."/>
            <person name="Gelbart W."/>
            <person name="Iyer V.N."/>
            <person name="Pollard D.A."/>
            <person name="Sackton T.B."/>
            <person name="Larracuente A.M."/>
            <person name="Singh N.D."/>
            <person name="Abad J.P."/>
            <person name="Abt D.N."/>
            <person name="Adryan B."/>
            <person name="Aguade M."/>
            <person name="Akashi H."/>
            <person name="Anderson W.W."/>
            <person name="Aquadro C.F."/>
            <person name="Ardell D.H."/>
            <person name="Arguello R."/>
            <person name="Artieri C.G."/>
            <person name="Barbash D.A."/>
            <person name="Barker D."/>
            <person name="Barsanti P."/>
            <person name="Batterham P."/>
            <person name="Batzoglou S."/>
            <person name="Begun D."/>
            <person name="Bhutkar A."/>
            <person name="Blanco E."/>
            <person name="Bosak S.A."/>
            <person name="Bradley R.K."/>
            <person name="Brand A.D."/>
            <person name="Brent M.R."/>
            <person name="Brooks A.N."/>
            <person name="Brown R.H."/>
            <person name="Butlin R.K."/>
            <person name="Caggese C."/>
            <person name="Calvi B.R."/>
            <person name="Bernardo de Carvalho A."/>
            <person name="Caspi A."/>
            <person name="Castrezana S."/>
            <person name="Celniker S.E."/>
            <person name="Chang J.L."/>
            <person name="Chapple C."/>
            <person name="Chatterji S."/>
            <person name="Chinwalla A."/>
            <person name="Civetta A."/>
            <person name="Clifton S.W."/>
            <person name="Comeron J.M."/>
            <person name="Costello J.C."/>
            <person name="Coyne J.A."/>
            <person name="Daub J."/>
            <person name="David R.G."/>
            <person name="Delcher A.L."/>
            <person name="Delehaunty K."/>
            <person name="Do C.B."/>
            <person name="Ebling H."/>
            <person name="Edwards K."/>
            <person name="Eickbush T."/>
            <person name="Evans J.D."/>
            <person name="Filipski A."/>
            <person name="Findeiss S."/>
            <person name="Freyhult E."/>
            <person name="Fulton L."/>
            <person name="Fulton R."/>
            <person name="Garcia A.C."/>
            <person name="Gardiner A."/>
            <person name="Garfield D.A."/>
            <person name="Garvin B.E."/>
            <person name="Gibson G."/>
            <person name="Gilbert D."/>
            <person name="Gnerre S."/>
            <person name="Godfrey J."/>
            <person name="Good R."/>
            <person name="Gotea V."/>
            <person name="Gravely B."/>
            <person name="Greenberg A.J."/>
            <person name="Griffiths-Jones S."/>
            <person name="Gross S."/>
            <person name="Guigo R."/>
            <person name="Gustafson E.A."/>
            <person name="Haerty W."/>
            <person name="Hahn M.W."/>
            <person name="Halligan D.L."/>
            <person name="Halpern A.L."/>
            <person name="Halter G.M."/>
            <person name="Han M.V."/>
            <person name="Heger A."/>
            <person name="Hillier L."/>
            <person name="Hinrichs A.S."/>
            <person name="Holmes I."/>
            <person name="Hoskins R.A."/>
            <person name="Hubisz M.J."/>
            <person name="Hultmark D."/>
            <person name="Huntley M.A."/>
            <person name="Jaffe D.B."/>
            <person name="Jagadeeshan S."/>
            <person name="Jeck W.R."/>
            <person name="Johnson J."/>
            <person name="Jones C.D."/>
            <person name="Jordan W.C."/>
            <person name="Karpen G.H."/>
            <person name="Kataoka E."/>
            <person name="Keightley P.D."/>
            <person name="Kheradpour P."/>
            <person name="Kirkness E.F."/>
            <person name="Koerich L.B."/>
            <person name="Kristiansen K."/>
            <person name="Kudrna D."/>
            <person name="Kulathinal R.J."/>
            <person name="Kumar S."/>
            <person name="Kwok R."/>
            <person name="Lander E."/>
            <person name="Langley C.H."/>
            <person name="Lapoint R."/>
            <person name="Lazzaro B.P."/>
            <person name="Lee S.J."/>
            <person name="Levesque L."/>
            <person name="Li R."/>
            <person name="Lin C.F."/>
            <person name="Lin M.F."/>
            <person name="Lindblad-Toh K."/>
            <person name="Llopart A."/>
            <person name="Long M."/>
            <person name="Low L."/>
            <person name="Lozovsky E."/>
            <person name="Lu J."/>
            <person name="Luo M."/>
            <person name="Machado C.A."/>
            <person name="Makalowski W."/>
            <person name="Marzo M."/>
            <person name="Matsuda M."/>
            <person name="Matzkin L."/>
            <person name="McAllister B."/>
            <person name="McBride C.S."/>
            <person name="McKernan B."/>
            <person name="McKernan K."/>
            <person name="Mendez-Lago M."/>
            <person name="Minx P."/>
            <person name="Mollenhauer M.U."/>
            <person name="Montooth K."/>
            <person name="Mount S.M."/>
            <person name="Mu X."/>
            <person name="Myers E."/>
            <person name="Negre B."/>
            <person name="Newfeld S."/>
            <person name="Nielsen R."/>
            <person name="Noor M.A."/>
            <person name="O'Grady P."/>
            <person name="Pachter L."/>
            <person name="Papaceit M."/>
            <person name="Parisi M.J."/>
            <person name="Parisi M."/>
            <person name="Parts L."/>
            <person name="Pedersen J.S."/>
            <person name="Pesole G."/>
            <person name="Phillippy A.M."/>
            <person name="Ponting C.P."/>
            <person name="Pop M."/>
            <person name="Porcelli D."/>
            <person name="Powell J.R."/>
            <person name="Prohaska S."/>
            <person name="Pruitt K."/>
            <person name="Puig M."/>
            <person name="Quesneville H."/>
            <person name="Ram K.R."/>
            <person name="Rand D."/>
            <person name="Rasmussen M.D."/>
            <person name="Reed L.K."/>
            <person name="Reenan R."/>
            <person name="Reily A."/>
            <person name="Remington K.A."/>
            <person name="Rieger T.T."/>
            <person name="Ritchie M.G."/>
            <person name="Robin C."/>
            <person name="Rogers Y.H."/>
            <person name="Rohde C."/>
            <person name="Rozas J."/>
            <person name="Rubenfield M.J."/>
            <person name="Ruiz A."/>
            <person name="Russo S."/>
            <person name="Salzberg S.L."/>
            <person name="Sanchez-Gracia A."/>
            <person name="Saranga D.J."/>
            <person name="Sato H."/>
            <person name="Schaeffer S.W."/>
            <person name="Schatz M.C."/>
            <person name="Schlenke T."/>
            <person name="Schwartz R."/>
            <person name="Segarra C."/>
            <person name="Singh R.S."/>
            <person name="Sirot L."/>
            <person name="Sirota M."/>
            <person name="Sisneros N.B."/>
            <person name="Smith C.D."/>
            <person name="Smith T.F."/>
            <person name="Spieth J."/>
            <person name="Stage D.E."/>
            <person name="Stark A."/>
            <person name="Stephan W."/>
            <person name="Strausberg R.L."/>
            <person name="Strempel S."/>
            <person name="Sturgill D."/>
            <person name="Sutton G."/>
            <person name="Sutton G.G."/>
            <person name="Tao W."/>
            <person name="Teichmann S."/>
            <person name="Tobari Y.N."/>
            <person name="Tomimura Y."/>
            <person name="Tsolas J.M."/>
            <person name="Valente V.L."/>
            <person name="Venter E."/>
            <person name="Venter J.C."/>
            <person name="Vicario S."/>
            <person name="Vieira F.G."/>
            <person name="Vilella A.J."/>
            <person name="Villasante A."/>
            <person name="Walenz B."/>
            <person name="Wang J."/>
            <person name="Wasserman M."/>
            <person name="Watts T."/>
            <person name="Wilson D."/>
            <person name="Wilson R.K."/>
            <person name="Wing R.A."/>
            <person name="Wolfner M.F."/>
            <person name="Wong A."/>
            <person name="Wong G.K."/>
            <person name="Wu C.I."/>
            <person name="Wu G."/>
            <person name="Yamamoto D."/>
            <person name="Yang H.P."/>
            <person name="Yang S.P."/>
            <person name="Yorke J.A."/>
            <person name="Yoshida K."/>
            <person name="Zdobnov E."/>
            <person name="Zhang P."/>
            <person name="Zhang Y."/>
            <person name="Zimin A.V."/>
            <person name="Baldwin J."/>
            <person name="Abdouelleil A."/>
            <person name="Abdulkadir J."/>
            <person name="Abebe A."/>
            <person name="Abera B."/>
            <person name="Abreu J."/>
            <person name="Acer S.C."/>
            <person name="Aftuck L."/>
            <person name="Alexander A."/>
            <person name="An P."/>
            <person name="Anderson E."/>
            <person name="Anderson S."/>
            <person name="Arachi H."/>
            <person name="Azer M."/>
            <person name="Bachantsang P."/>
            <person name="Barry A."/>
            <person name="Bayul T."/>
            <person name="Berlin A."/>
            <person name="Bessette D."/>
            <person name="Bloom T."/>
            <person name="Blye J."/>
            <person name="Boguslavskiy L."/>
            <person name="Bonnet C."/>
            <person name="Boukhgalter B."/>
            <person name="Bourzgui I."/>
            <person name="Brown A."/>
            <person name="Cahill P."/>
            <person name="Channer S."/>
            <person name="Cheshatsang Y."/>
            <person name="Chuda L."/>
            <person name="Citroen M."/>
            <person name="Collymore A."/>
            <person name="Cooke P."/>
            <person name="Costello M."/>
            <person name="D'Aco K."/>
            <person name="Daza R."/>
            <person name="De Haan G."/>
            <person name="DeGray S."/>
            <person name="DeMaso C."/>
            <person name="Dhargay N."/>
            <person name="Dooley K."/>
            <person name="Dooley E."/>
            <person name="Doricent M."/>
            <person name="Dorje P."/>
            <person name="Dorjee K."/>
            <person name="Dupes A."/>
            <person name="Elong R."/>
            <person name="Falk J."/>
            <person name="Farina A."/>
            <person name="Faro S."/>
            <person name="Ferguson D."/>
            <person name="Fisher S."/>
            <person name="Foley C.D."/>
            <person name="Franke A."/>
            <person name="Friedrich D."/>
            <person name="Gadbois L."/>
            <person name="Gearin G."/>
            <person name="Gearin C.R."/>
            <person name="Giannoukos G."/>
            <person name="Goode T."/>
            <person name="Graham J."/>
            <person name="Grandbois E."/>
            <person name="Grewal S."/>
            <person name="Gyaltsen K."/>
            <person name="Hafez N."/>
            <person name="Hagos B."/>
            <person name="Hall J."/>
            <person name="Henson C."/>
            <person name="Hollinger A."/>
            <person name="Honan T."/>
            <person name="Huard M.D."/>
            <person name="Hughes L."/>
            <person name="Hurhula B."/>
            <person name="Husby M.E."/>
            <person name="Kamat A."/>
            <person name="Kanga B."/>
            <person name="Kashin S."/>
            <person name="Khazanovich D."/>
            <person name="Kisner P."/>
            <person name="Lance K."/>
            <person name="Lara M."/>
            <person name="Lee W."/>
            <person name="Lennon N."/>
            <person name="Letendre F."/>
            <person name="LeVine R."/>
            <person name="Lipovsky A."/>
            <person name="Liu X."/>
            <person name="Liu J."/>
            <person name="Liu S."/>
            <person name="Lokyitsang T."/>
            <person name="Lokyitsang Y."/>
            <person name="Lubonja R."/>
            <person name="Lui A."/>
            <person name="MacDonald P."/>
            <person name="Magnisalis V."/>
            <person name="Maru K."/>
            <person name="Matthews C."/>
            <person name="McCusker W."/>
            <person name="McDonough S."/>
            <person name="Mehta T."/>
            <person name="Meldrim J."/>
            <person name="Meneus L."/>
            <person name="Mihai O."/>
            <person name="Mihalev A."/>
            <person name="Mihova T."/>
            <person name="Mittelman R."/>
            <person name="Mlenga V."/>
            <person name="Montmayeur A."/>
            <person name="Mulrain L."/>
            <person name="Navidi A."/>
            <person name="Naylor J."/>
            <person name="Negash T."/>
            <person name="Nguyen T."/>
            <person name="Nguyen N."/>
            <person name="Nicol R."/>
            <person name="Norbu C."/>
            <person name="Norbu N."/>
            <person name="Novod N."/>
            <person name="O'Neill B."/>
            <person name="Osman S."/>
            <person name="Markiewicz E."/>
            <person name="Oyono O.L."/>
            <person name="Patti C."/>
            <person name="Phunkhang P."/>
            <person name="Pierre F."/>
            <person name="Priest M."/>
            <person name="Raghuraman S."/>
            <person name="Rege F."/>
            <person name="Reyes R."/>
            <person name="Rise C."/>
            <person name="Rogov P."/>
            <person name="Ross K."/>
            <person name="Ryan E."/>
            <person name="Settipalli S."/>
            <person name="Shea T."/>
            <person name="Sherpa N."/>
            <person name="Shi L."/>
            <person name="Shih D."/>
            <person name="Sparrow T."/>
            <person name="Spaulding J."/>
            <person name="Stalker J."/>
            <person name="Stange-Thomann N."/>
            <person name="Stavropoulos S."/>
            <person name="Stone C."/>
            <person name="Strader C."/>
            <person name="Tesfaye S."/>
            <person name="Thomson T."/>
            <person name="Thoulutsang Y."/>
            <person name="Thoulutsang D."/>
            <person name="Topham K."/>
            <person name="Topping I."/>
            <person name="Tsamla T."/>
            <person name="Vassiliev H."/>
            <person name="Vo A."/>
            <person name="Wangchuk T."/>
            <person name="Wangdi T."/>
            <person name="Weiand M."/>
            <person name="Wilkinson J."/>
            <person name="Wilson A."/>
            <person name="Yadav S."/>
            <person name="Young G."/>
            <person name="Yu Q."/>
            <person name="Zembek L."/>
            <person name="Zhong D."/>
            <person name="Zimmer A."/>
            <person name="Zwirko Z."/>
            <person name="Jaffe D.B."/>
            <person name="Alvarez P."/>
            <person name="Brockman W."/>
            <person name="Butler J."/>
            <person name="Chin C."/>
            <person name="Gnerre S."/>
            <person name="Grabherr M."/>
            <person name="Kleber M."/>
            <person name="Mauceli E."/>
            <person name="MacCallum I."/>
        </authorList>
    </citation>
    <scope>NUCLEOTIDE SEQUENCE [LARGE SCALE GENOMIC DNA]</scope>
    <source>
        <strain evidence="4">Tai18E2 / Tucson 14021-0261.01</strain>
    </source>
</reference>
<dbReference type="EMBL" id="CM000160">
    <property type="protein sequence ID" value="KRK04588.1"/>
    <property type="molecule type" value="Genomic_DNA"/>
</dbReference>
<evidence type="ECO:0000313" key="3">
    <source>
        <dbReference type="EMBL" id="KRK04588.1"/>
    </source>
</evidence>
<dbReference type="KEGG" id="dya:Dyak_GE28661"/>